<sequence>MDSLVYFPSFGTFSSFLHSVDLEKIKEDSTETEIILIKMDVREAEDIERAQKIVEEKVGDSGLNLLINNAGILRHQSFSEITEEDMLFHFRINTVAPVMVLKKMLPLLQKASSRKTGGMSVSRAAVLNISGLFGSITELPKANPEKWMSVMSYRTSKAALNMAMRVVALTEKDQGVLVVNMCPGWVKTDMGTEDGILELPESVSAMMETLSRLDESHHGTFVNRKGETIPY</sequence>
<dbReference type="EMBL" id="BGPR01000556">
    <property type="protein sequence ID" value="GBM26207.1"/>
    <property type="molecule type" value="Genomic_DNA"/>
</dbReference>
<organism evidence="3 4">
    <name type="scientific">Araneus ventricosus</name>
    <name type="common">Orbweaver spider</name>
    <name type="synonym">Epeira ventricosa</name>
    <dbReference type="NCBI Taxonomy" id="182803"/>
    <lineage>
        <taxon>Eukaryota</taxon>
        <taxon>Metazoa</taxon>
        <taxon>Ecdysozoa</taxon>
        <taxon>Arthropoda</taxon>
        <taxon>Chelicerata</taxon>
        <taxon>Arachnida</taxon>
        <taxon>Araneae</taxon>
        <taxon>Araneomorphae</taxon>
        <taxon>Entelegynae</taxon>
        <taxon>Araneoidea</taxon>
        <taxon>Araneidae</taxon>
        <taxon>Araneus</taxon>
    </lineage>
</organism>
<evidence type="ECO:0000313" key="3">
    <source>
        <dbReference type="EMBL" id="GBM26207.1"/>
    </source>
</evidence>
<reference evidence="3 4" key="1">
    <citation type="journal article" date="2019" name="Sci. Rep.">
        <title>Orb-weaving spider Araneus ventricosus genome elucidates the spidroin gene catalogue.</title>
        <authorList>
            <person name="Kono N."/>
            <person name="Nakamura H."/>
            <person name="Ohtoshi R."/>
            <person name="Moran D.A.P."/>
            <person name="Shinohara A."/>
            <person name="Yoshida Y."/>
            <person name="Fujiwara M."/>
            <person name="Mori M."/>
            <person name="Tomita M."/>
            <person name="Arakawa K."/>
        </authorList>
    </citation>
    <scope>NUCLEOTIDE SEQUENCE [LARGE SCALE GENOMIC DNA]</scope>
</reference>
<dbReference type="Gene3D" id="3.40.50.720">
    <property type="entry name" value="NAD(P)-binding Rossmann-like Domain"/>
    <property type="match status" value="1"/>
</dbReference>
<dbReference type="PANTHER" id="PTHR43544:SF7">
    <property type="entry name" value="NADB-LER2"/>
    <property type="match status" value="1"/>
</dbReference>
<dbReference type="InterPro" id="IPR036291">
    <property type="entry name" value="NAD(P)-bd_dom_sf"/>
</dbReference>
<keyword evidence="4" id="KW-1185">Reference proteome</keyword>
<evidence type="ECO:0000313" key="4">
    <source>
        <dbReference type="Proteomes" id="UP000499080"/>
    </source>
</evidence>
<dbReference type="InterPro" id="IPR051468">
    <property type="entry name" value="Fungal_SecMetab_SDRs"/>
</dbReference>
<keyword evidence="1" id="KW-0521">NADP</keyword>
<comment type="caution">
    <text evidence="3">The sequence shown here is derived from an EMBL/GenBank/DDBJ whole genome shotgun (WGS) entry which is preliminary data.</text>
</comment>
<dbReference type="Pfam" id="PF00106">
    <property type="entry name" value="adh_short"/>
    <property type="match status" value="1"/>
</dbReference>
<dbReference type="GO" id="GO:0005737">
    <property type="term" value="C:cytoplasm"/>
    <property type="evidence" value="ECO:0007669"/>
    <property type="project" value="TreeGrafter"/>
</dbReference>
<keyword evidence="2" id="KW-0560">Oxidoreductase</keyword>
<evidence type="ECO:0000256" key="1">
    <source>
        <dbReference type="ARBA" id="ARBA00022857"/>
    </source>
</evidence>
<proteinExistence type="predicted"/>
<dbReference type="PRINTS" id="PR00081">
    <property type="entry name" value="GDHRDH"/>
</dbReference>
<dbReference type="OrthoDB" id="5296at2759"/>
<gene>
    <name evidence="3" type="primary">csgA_0</name>
    <name evidence="3" type="ORF">AVEN_22769_1</name>
</gene>
<dbReference type="Proteomes" id="UP000499080">
    <property type="component" value="Unassembled WGS sequence"/>
</dbReference>
<dbReference type="PANTHER" id="PTHR43544">
    <property type="entry name" value="SHORT-CHAIN DEHYDROGENASE/REDUCTASE"/>
    <property type="match status" value="1"/>
</dbReference>
<accession>A0A4Y2EBR4</accession>
<dbReference type="SUPFAM" id="SSF51735">
    <property type="entry name" value="NAD(P)-binding Rossmann-fold domains"/>
    <property type="match status" value="1"/>
</dbReference>
<evidence type="ECO:0000256" key="2">
    <source>
        <dbReference type="ARBA" id="ARBA00023002"/>
    </source>
</evidence>
<protein>
    <submittedName>
        <fullName evidence="3">C-factor</fullName>
    </submittedName>
</protein>
<dbReference type="GO" id="GO:0016491">
    <property type="term" value="F:oxidoreductase activity"/>
    <property type="evidence" value="ECO:0007669"/>
    <property type="project" value="UniProtKB-KW"/>
</dbReference>
<dbReference type="InterPro" id="IPR002347">
    <property type="entry name" value="SDR_fam"/>
</dbReference>
<name>A0A4Y2EBR4_ARAVE</name>
<dbReference type="AlphaFoldDB" id="A0A4Y2EBR4"/>